<keyword evidence="4 5" id="KW-0687">Ribonucleoprotein</keyword>
<dbReference type="Pfam" id="PF01386">
    <property type="entry name" value="Ribosomal_L25p"/>
    <property type="match status" value="1"/>
</dbReference>
<dbReference type="AlphaFoldDB" id="A0A2T0QD36"/>
<dbReference type="NCBIfam" id="TIGR00731">
    <property type="entry name" value="bL25_bact_ctc"/>
    <property type="match status" value="1"/>
</dbReference>
<dbReference type="Gene3D" id="2.40.240.10">
    <property type="entry name" value="Ribosomal Protein L25, Chain P"/>
    <property type="match status" value="1"/>
</dbReference>
<dbReference type="PANTHER" id="PTHR33284">
    <property type="entry name" value="RIBOSOMAL PROTEIN L25/GLN-TRNA SYNTHETASE, ANTI-CODON-BINDING DOMAIN-CONTAINING PROTEIN"/>
    <property type="match status" value="1"/>
</dbReference>
<accession>A0A2T0QD36</accession>
<reference evidence="9 10" key="1">
    <citation type="submission" date="2018-03" db="EMBL/GenBank/DDBJ databases">
        <title>Genomic Encyclopedia of Archaeal and Bacterial Type Strains, Phase II (KMG-II): from individual species to whole genera.</title>
        <authorList>
            <person name="Goeker M."/>
        </authorList>
    </citation>
    <scope>NUCLEOTIDE SEQUENCE [LARGE SCALE GENOMIC DNA]</scope>
    <source>
        <strain evidence="9 10">DSM 45601</strain>
    </source>
</reference>
<gene>
    <name evidence="5" type="primary">rplY</name>
    <name evidence="5" type="synonym">ctc</name>
    <name evidence="9" type="ORF">CLV72_101426</name>
</gene>
<dbReference type="Gene3D" id="2.170.120.20">
    <property type="entry name" value="Ribosomal protein L25, beta domain"/>
    <property type="match status" value="1"/>
</dbReference>
<evidence type="ECO:0000256" key="5">
    <source>
        <dbReference type="HAMAP-Rule" id="MF_01334"/>
    </source>
</evidence>
<dbReference type="SUPFAM" id="SSF50715">
    <property type="entry name" value="Ribosomal protein L25-like"/>
    <property type="match status" value="1"/>
</dbReference>
<protein>
    <recommendedName>
        <fullName evidence="5">Large ribosomal subunit protein bL25</fullName>
    </recommendedName>
    <alternativeName>
        <fullName evidence="5">General stress protein CTC</fullName>
    </alternativeName>
</protein>
<comment type="similarity">
    <text evidence="5">Belongs to the bacterial ribosomal protein bL25 family. CTC subfamily.</text>
</comment>
<evidence type="ECO:0000259" key="8">
    <source>
        <dbReference type="Pfam" id="PF14693"/>
    </source>
</evidence>
<comment type="function">
    <text evidence="5">This is one of the proteins that binds to the 5S RNA in the ribosome where it forms part of the central protuberance.</text>
</comment>
<evidence type="ECO:0000256" key="6">
    <source>
        <dbReference type="SAM" id="MobiDB-lite"/>
    </source>
</evidence>
<dbReference type="RefSeq" id="WP_106238217.1">
    <property type="nucleotide sequence ID" value="NZ_PVZC01000001.1"/>
</dbReference>
<evidence type="ECO:0000256" key="3">
    <source>
        <dbReference type="ARBA" id="ARBA00022980"/>
    </source>
</evidence>
<evidence type="ECO:0000256" key="4">
    <source>
        <dbReference type="ARBA" id="ARBA00023274"/>
    </source>
</evidence>
<comment type="caution">
    <text evidence="9">The sequence shown here is derived from an EMBL/GenBank/DDBJ whole genome shotgun (WGS) entry which is preliminary data.</text>
</comment>
<dbReference type="HAMAP" id="MF_01334">
    <property type="entry name" value="Ribosomal_bL25_CTC"/>
    <property type="match status" value="1"/>
</dbReference>
<proteinExistence type="inferred from homology"/>
<evidence type="ECO:0000259" key="7">
    <source>
        <dbReference type="Pfam" id="PF01386"/>
    </source>
</evidence>
<dbReference type="InterPro" id="IPR037121">
    <property type="entry name" value="Ribosomal_bL25_C"/>
</dbReference>
<organism evidence="9 10">
    <name type="scientific">Allonocardiopsis opalescens</name>
    <dbReference type="NCBI Taxonomy" id="1144618"/>
    <lineage>
        <taxon>Bacteria</taxon>
        <taxon>Bacillati</taxon>
        <taxon>Actinomycetota</taxon>
        <taxon>Actinomycetes</taxon>
        <taxon>Streptosporangiales</taxon>
        <taxon>Allonocardiopsis</taxon>
    </lineage>
</organism>
<dbReference type="InterPro" id="IPR029751">
    <property type="entry name" value="Ribosomal_L25_dom"/>
</dbReference>
<evidence type="ECO:0000313" key="10">
    <source>
        <dbReference type="Proteomes" id="UP000237846"/>
    </source>
</evidence>
<feature type="compositionally biased region" description="Low complexity" evidence="6">
    <location>
        <begin position="185"/>
        <end position="204"/>
    </location>
</feature>
<feature type="region of interest" description="Disordered" evidence="6">
    <location>
        <begin position="185"/>
        <end position="212"/>
    </location>
</feature>
<feature type="domain" description="Large ribosomal subunit protein bL25 beta" evidence="8">
    <location>
        <begin position="99"/>
        <end position="178"/>
    </location>
</feature>
<dbReference type="OrthoDB" id="5242980at2"/>
<dbReference type="InterPro" id="IPR020057">
    <property type="entry name" value="Ribosomal_bL25_b-dom"/>
</dbReference>
<dbReference type="InterPro" id="IPR020930">
    <property type="entry name" value="Ribosomal_uL5_bac-type"/>
</dbReference>
<keyword evidence="2 5" id="KW-0694">RNA-binding</keyword>
<dbReference type="Pfam" id="PF14693">
    <property type="entry name" value="Ribosomal_TL5_C"/>
    <property type="match status" value="1"/>
</dbReference>
<dbReference type="PANTHER" id="PTHR33284:SF1">
    <property type="entry name" value="RIBOSOMAL PROTEIN L25_GLN-TRNA SYNTHETASE, ANTI-CODON-BINDING DOMAIN-CONTAINING PROTEIN"/>
    <property type="match status" value="1"/>
</dbReference>
<name>A0A2T0QD36_9ACTN</name>
<dbReference type="GO" id="GO:0006412">
    <property type="term" value="P:translation"/>
    <property type="evidence" value="ECO:0007669"/>
    <property type="project" value="UniProtKB-UniRule"/>
</dbReference>
<dbReference type="CDD" id="cd00495">
    <property type="entry name" value="Ribosomal_L25_TL5_CTC"/>
    <property type="match status" value="1"/>
</dbReference>
<dbReference type="InterPro" id="IPR001021">
    <property type="entry name" value="Ribosomal_bL25_long"/>
</dbReference>
<dbReference type="NCBIfam" id="NF004131">
    <property type="entry name" value="PRK05618.2-1"/>
    <property type="match status" value="1"/>
</dbReference>
<dbReference type="GO" id="GO:0008097">
    <property type="term" value="F:5S rRNA binding"/>
    <property type="evidence" value="ECO:0007669"/>
    <property type="project" value="InterPro"/>
</dbReference>
<dbReference type="GO" id="GO:0022625">
    <property type="term" value="C:cytosolic large ribosomal subunit"/>
    <property type="evidence" value="ECO:0007669"/>
    <property type="project" value="TreeGrafter"/>
</dbReference>
<keyword evidence="3 5" id="KW-0689">Ribosomal protein</keyword>
<feature type="domain" description="Large ribosomal subunit protein bL25 L25" evidence="7">
    <location>
        <begin position="6"/>
        <end position="91"/>
    </location>
</feature>
<comment type="subunit">
    <text evidence="5">Part of the 50S ribosomal subunit; part of the 5S rRNA/L5/L18/L25 subcomplex. Contacts the 5S rRNA. Binds to the 5S rRNA independently of L5 and L18.</text>
</comment>
<keyword evidence="1 5" id="KW-0699">rRNA-binding</keyword>
<evidence type="ECO:0000256" key="1">
    <source>
        <dbReference type="ARBA" id="ARBA00022730"/>
    </source>
</evidence>
<dbReference type="InterPro" id="IPR020056">
    <property type="entry name" value="Rbsml_bL25/Gln-tRNA_synth_N"/>
</dbReference>
<dbReference type="InterPro" id="IPR011035">
    <property type="entry name" value="Ribosomal_bL25/Gln-tRNA_synth"/>
</dbReference>
<keyword evidence="10" id="KW-1185">Reference proteome</keyword>
<evidence type="ECO:0000313" key="9">
    <source>
        <dbReference type="EMBL" id="PRY01829.1"/>
    </source>
</evidence>
<sequence length="212" mass="22337">MSEVRIAAEPRTEFGKGAARRTRRAGKVPAVLYGHGTDPRHINLPGHDLMLALKTPNVLLRVDGVEGGSELAIPKSVQRDPIKGFLEHVDLLLVRRGEKVSVDIAVVTTGEIAPGGVLEQPLVQVSVEAEATRIPESVEVDVEGMAVGTQVTAGELRLPAGTELVTDGEALVLQVTAEKTAEQLEAALESEAQPSEPAPAAEAEAPAERDAE</sequence>
<dbReference type="GO" id="GO:0003735">
    <property type="term" value="F:structural constituent of ribosome"/>
    <property type="evidence" value="ECO:0007669"/>
    <property type="project" value="InterPro"/>
</dbReference>
<dbReference type="Proteomes" id="UP000237846">
    <property type="component" value="Unassembled WGS sequence"/>
</dbReference>
<dbReference type="EMBL" id="PVZC01000001">
    <property type="protein sequence ID" value="PRY01829.1"/>
    <property type="molecule type" value="Genomic_DNA"/>
</dbReference>
<evidence type="ECO:0000256" key="2">
    <source>
        <dbReference type="ARBA" id="ARBA00022884"/>
    </source>
</evidence>